<name>A0AAJ0B2H4_9PEZI</name>
<dbReference type="SUPFAM" id="SSF56281">
    <property type="entry name" value="Metallo-hydrolase/oxidoreductase"/>
    <property type="match status" value="1"/>
</dbReference>
<proteinExistence type="predicted"/>
<dbReference type="GO" id="GO:0070813">
    <property type="term" value="P:hydrogen sulfide metabolic process"/>
    <property type="evidence" value="ECO:0007669"/>
    <property type="project" value="TreeGrafter"/>
</dbReference>
<evidence type="ECO:0000256" key="1">
    <source>
        <dbReference type="ARBA" id="ARBA00022723"/>
    </source>
</evidence>
<dbReference type="InterPro" id="IPR036866">
    <property type="entry name" value="RibonucZ/Hydroxyglut_hydro"/>
</dbReference>
<evidence type="ECO:0000259" key="3">
    <source>
        <dbReference type="SMART" id="SM00849"/>
    </source>
</evidence>
<dbReference type="GO" id="GO:0046872">
    <property type="term" value="F:metal ion binding"/>
    <property type="evidence" value="ECO:0007669"/>
    <property type="project" value="UniProtKB-KW"/>
</dbReference>
<sequence>MNALQVQCANTVLRSQTAGQLLIVPLAFSAIRTIVPARQSTTTQTRQLHARGPPIQPSRRMIRRPTSCRCSTMNPFFTQSTARQYTSPVTIQTQKQPTIHPLFEPRTGTFQYLVADPATNQAVIIDPVLDYDKCTHTITTATADALLSLAREKGYTVTRILETHAHADHLTASFYLQRKLAAQQQQEPKPDVCIGARIGKVQSLFGERYGIAADEYEGVFDKLLGDDEEFMIGTLKARAMHLPGHTPDHMGYMIGDNVFVGDSLFHVDIGTARCDFPGGSAHDLYQSAKKLLSLPGHVQIWTGHDYPPEGEREPVPGVSVAEHRERNKHLRDGVTEKQFVAMRRERDAHLAAPRLLHESLQVNVRAGRLPKENEAGMRLLKVPLKTKGTSW</sequence>
<accession>A0AAJ0B2H4</accession>
<dbReference type="InterPro" id="IPR044528">
    <property type="entry name" value="POD-like_MBL-fold"/>
</dbReference>
<gene>
    <name evidence="4" type="ORF">QBC47DRAFT_394031</name>
</gene>
<keyword evidence="4" id="KW-0378">Hydrolase</keyword>
<evidence type="ECO:0000313" key="4">
    <source>
        <dbReference type="EMBL" id="KAK1750421.1"/>
    </source>
</evidence>
<dbReference type="Proteomes" id="UP001239445">
    <property type="component" value="Unassembled WGS sequence"/>
</dbReference>
<comment type="caution">
    <text evidence="4">The sequence shown here is derived from an EMBL/GenBank/DDBJ whole genome shotgun (WGS) entry which is preliminary data.</text>
</comment>
<evidence type="ECO:0000313" key="5">
    <source>
        <dbReference type="Proteomes" id="UP001239445"/>
    </source>
</evidence>
<dbReference type="SMART" id="SM00849">
    <property type="entry name" value="Lactamase_B"/>
    <property type="match status" value="1"/>
</dbReference>
<dbReference type="GO" id="GO:0050313">
    <property type="term" value="F:sulfur dioxygenase activity"/>
    <property type="evidence" value="ECO:0007669"/>
    <property type="project" value="InterPro"/>
</dbReference>
<feature type="region of interest" description="Disordered" evidence="2">
    <location>
        <begin position="39"/>
        <end position="60"/>
    </location>
</feature>
<keyword evidence="1" id="KW-0479">Metal-binding</keyword>
<evidence type="ECO:0000256" key="2">
    <source>
        <dbReference type="SAM" id="MobiDB-lite"/>
    </source>
</evidence>
<dbReference type="AlphaFoldDB" id="A0AAJ0B2H4"/>
<protein>
    <submittedName>
        <fullName evidence="4">Beta-lactamase hydrolase-like protein</fullName>
    </submittedName>
</protein>
<dbReference type="GO" id="GO:0006749">
    <property type="term" value="P:glutathione metabolic process"/>
    <property type="evidence" value="ECO:0007669"/>
    <property type="project" value="InterPro"/>
</dbReference>
<organism evidence="4 5">
    <name type="scientific">Echria macrotheca</name>
    <dbReference type="NCBI Taxonomy" id="438768"/>
    <lineage>
        <taxon>Eukaryota</taxon>
        <taxon>Fungi</taxon>
        <taxon>Dikarya</taxon>
        <taxon>Ascomycota</taxon>
        <taxon>Pezizomycotina</taxon>
        <taxon>Sordariomycetes</taxon>
        <taxon>Sordariomycetidae</taxon>
        <taxon>Sordariales</taxon>
        <taxon>Schizotheciaceae</taxon>
        <taxon>Echria</taxon>
    </lineage>
</organism>
<dbReference type="EMBL" id="MU839847">
    <property type="protein sequence ID" value="KAK1750421.1"/>
    <property type="molecule type" value="Genomic_DNA"/>
</dbReference>
<dbReference type="GO" id="GO:0016787">
    <property type="term" value="F:hydrolase activity"/>
    <property type="evidence" value="ECO:0007669"/>
    <property type="project" value="UniProtKB-KW"/>
</dbReference>
<dbReference type="PANTHER" id="PTHR43084:SF1">
    <property type="entry name" value="PERSULFIDE DIOXYGENASE ETHE1, MITOCHONDRIAL"/>
    <property type="match status" value="1"/>
</dbReference>
<reference evidence="4" key="1">
    <citation type="submission" date="2023-06" db="EMBL/GenBank/DDBJ databases">
        <title>Genome-scale phylogeny and comparative genomics of the fungal order Sordariales.</title>
        <authorList>
            <consortium name="Lawrence Berkeley National Laboratory"/>
            <person name="Hensen N."/>
            <person name="Bonometti L."/>
            <person name="Westerberg I."/>
            <person name="Brannstrom I.O."/>
            <person name="Guillou S."/>
            <person name="Cros-Aarteil S."/>
            <person name="Calhoun S."/>
            <person name="Haridas S."/>
            <person name="Kuo A."/>
            <person name="Mondo S."/>
            <person name="Pangilinan J."/>
            <person name="Riley R."/>
            <person name="Labutti K."/>
            <person name="Andreopoulos B."/>
            <person name="Lipzen A."/>
            <person name="Chen C."/>
            <person name="Yanf M."/>
            <person name="Daum C."/>
            <person name="Ng V."/>
            <person name="Clum A."/>
            <person name="Steindorff A."/>
            <person name="Ohm R."/>
            <person name="Martin F."/>
            <person name="Silar P."/>
            <person name="Natvig D."/>
            <person name="Lalanne C."/>
            <person name="Gautier V."/>
            <person name="Ament-Velasquez S.L."/>
            <person name="Kruys A."/>
            <person name="Hutchinson M.I."/>
            <person name="Powell A.J."/>
            <person name="Barry K."/>
            <person name="Miller A.N."/>
            <person name="Grigoriev I.V."/>
            <person name="Debuchy R."/>
            <person name="Gladieux P."/>
            <person name="Thoren M.H."/>
            <person name="Johannesson H."/>
        </authorList>
    </citation>
    <scope>NUCLEOTIDE SEQUENCE</scope>
    <source>
        <strain evidence="4">PSN4</strain>
    </source>
</reference>
<dbReference type="FunFam" id="3.60.15.10:FF:000033">
    <property type="entry name" value="MBL fold metallo-hydrolase"/>
    <property type="match status" value="1"/>
</dbReference>
<keyword evidence="5" id="KW-1185">Reference proteome</keyword>
<dbReference type="PANTHER" id="PTHR43084">
    <property type="entry name" value="PERSULFIDE DIOXYGENASE ETHE1"/>
    <property type="match status" value="1"/>
</dbReference>
<dbReference type="InterPro" id="IPR001279">
    <property type="entry name" value="Metallo-B-lactamas"/>
</dbReference>
<dbReference type="InterPro" id="IPR051682">
    <property type="entry name" value="Mito_Persulfide_Diox"/>
</dbReference>
<dbReference type="Gene3D" id="3.60.15.10">
    <property type="entry name" value="Ribonuclease Z/Hydroxyacylglutathione hydrolase-like"/>
    <property type="match status" value="1"/>
</dbReference>
<dbReference type="Pfam" id="PF00753">
    <property type="entry name" value="Lactamase_B"/>
    <property type="match status" value="1"/>
</dbReference>
<dbReference type="CDD" id="cd07724">
    <property type="entry name" value="POD-like_MBL-fold"/>
    <property type="match status" value="1"/>
</dbReference>
<feature type="domain" description="Metallo-beta-lactamase" evidence="3">
    <location>
        <begin position="108"/>
        <end position="304"/>
    </location>
</feature>